<dbReference type="SUPFAM" id="SSF55205">
    <property type="entry name" value="EPT/RTPC-like"/>
    <property type="match status" value="1"/>
</dbReference>
<comment type="function">
    <text evidence="8">Catalyzes the transfer of the enolpyruvyl moiety of phosphoenolpyruvate (PEP) to the 5-hydroxyl of shikimate-3-phosphate (S3P) to produce enolpyruvyl shikimate-3-phosphate and inorganic phosphate.</text>
</comment>
<keyword evidence="8" id="KW-0963">Cytoplasm</keyword>
<keyword evidence="5 10" id="KW-0560">Oxidoreductase</keyword>
<dbReference type="InterPro" id="IPR001986">
    <property type="entry name" value="Enolpyruvate_Tfrase_dom"/>
</dbReference>
<feature type="binding site" evidence="8">
    <location>
        <position position="664"/>
    </location>
    <ligand>
        <name>phosphoenolpyruvate</name>
        <dbReference type="ChEBI" id="CHEBI:58702"/>
    </ligand>
</feature>
<dbReference type="Pfam" id="PF00275">
    <property type="entry name" value="EPSP_synthase"/>
    <property type="match status" value="1"/>
</dbReference>
<evidence type="ECO:0000256" key="4">
    <source>
        <dbReference type="ARBA" id="ARBA00022679"/>
    </source>
</evidence>
<dbReference type="NCBIfam" id="NF011381">
    <property type="entry name" value="PRK14806.1"/>
    <property type="match status" value="1"/>
</dbReference>
<dbReference type="InterPro" id="IPR003099">
    <property type="entry name" value="Prephen_DH"/>
</dbReference>
<dbReference type="Gene3D" id="1.10.3660.10">
    <property type="entry name" value="6-phosphogluconate dehydrogenase C-terminal like domain"/>
    <property type="match status" value="1"/>
</dbReference>
<dbReference type="InterPro" id="IPR006264">
    <property type="entry name" value="EPSP_synthase"/>
</dbReference>
<comment type="subunit">
    <text evidence="8">Monomer.</text>
</comment>
<evidence type="ECO:0000313" key="10">
    <source>
        <dbReference type="EMBL" id="MBN8431253.1"/>
    </source>
</evidence>
<comment type="similarity">
    <text evidence="2 8">Belongs to the EPSP synthase family.</text>
</comment>
<dbReference type="Gene3D" id="3.40.50.720">
    <property type="entry name" value="NAD(P)-binding Rossmann-like Domain"/>
    <property type="match status" value="1"/>
</dbReference>
<dbReference type="EC" id="2.5.1.19" evidence="8"/>
<feature type="binding site" evidence="8">
    <location>
        <position position="344"/>
    </location>
    <ligand>
        <name>3-phosphoshikimate</name>
        <dbReference type="ChEBI" id="CHEBI:145989"/>
    </ligand>
</feature>
<feature type="binding site" evidence="8">
    <location>
        <position position="340"/>
    </location>
    <ligand>
        <name>3-phosphoshikimate</name>
        <dbReference type="ChEBI" id="CHEBI:145989"/>
    </ligand>
</feature>
<feature type="binding site" evidence="8">
    <location>
        <position position="339"/>
    </location>
    <ligand>
        <name>3-phosphoshikimate</name>
        <dbReference type="ChEBI" id="CHEBI:145989"/>
    </ligand>
</feature>
<evidence type="ECO:0000256" key="2">
    <source>
        <dbReference type="ARBA" id="ARBA00009948"/>
    </source>
</evidence>
<comment type="pathway">
    <text evidence="1 8">Metabolic intermediate biosynthesis; chorismate biosynthesis; chorismate from D-erythrose 4-phosphate and phosphoenolpyruvate: step 6/7.</text>
</comment>
<dbReference type="GO" id="GO:0003866">
    <property type="term" value="F:3-phosphoshikimate 1-carboxyvinyltransferase activity"/>
    <property type="evidence" value="ECO:0007669"/>
    <property type="project" value="UniProtKB-EC"/>
</dbReference>
<dbReference type="SUPFAM" id="SSF48179">
    <property type="entry name" value="6-phosphogluconate dehydrogenase C-terminal domain-like"/>
    <property type="match status" value="1"/>
</dbReference>
<keyword evidence="11" id="KW-1185">Reference proteome</keyword>
<evidence type="ECO:0000256" key="8">
    <source>
        <dbReference type="HAMAP-Rule" id="MF_00210"/>
    </source>
</evidence>
<feature type="binding site" evidence="8">
    <location>
        <position position="633"/>
    </location>
    <ligand>
        <name>3-phosphoshikimate</name>
        <dbReference type="ChEBI" id="CHEBI:145989"/>
    </ligand>
</feature>
<reference evidence="10 11" key="1">
    <citation type="submission" date="2020-12" db="EMBL/GenBank/DDBJ databases">
        <title>Oil enriched cultivation method for isolating marine PHA-producing bacteria.</title>
        <authorList>
            <person name="Zheng W."/>
            <person name="Yu S."/>
            <person name="Huang Y."/>
        </authorList>
    </citation>
    <scope>NUCLEOTIDE SEQUENCE [LARGE SCALE GENOMIC DNA]</scope>
    <source>
        <strain evidence="10 11">SN0-2</strain>
    </source>
</reference>
<comment type="caution">
    <text evidence="8">Lacks conserved residue(s) required for the propagation of feature annotation.</text>
</comment>
<dbReference type="HAMAP" id="MF_00210">
    <property type="entry name" value="EPSP_synth"/>
    <property type="match status" value="1"/>
</dbReference>
<dbReference type="InterPro" id="IPR036291">
    <property type="entry name" value="NAD(P)-bd_dom_sf"/>
</dbReference>
<comment type="caution">
    <text evidence="10">The sequence shown here is derived from an EMBL/GenBank/DDBJ whole genome shotgun (WGS) entry which is preliminary data.</text>
</comment>
<gene>
    <name evidence="8" type="primary">aroA</name>
    <name evidence="10" type="ORF">JF535_10355</name>
</gene>
<feature type="binding site" evidence="8">
    <location>
        <position position="487"/>
    </location>
    <ligand>
        <name>phosphoenolpyruvate</name>
        <dbReference type="ChEBI" id="CHEBI:58702"/>
    </ligand>
</feature>
<dbReference type="RefSeq" id="WP_207001838.1">
    <property type="nucleotide sequence ID" value="NZ_JAEKJR010000002.1"/>
</dbReference>
<proteinExistence type="inferred from homology"/>
<dbReference type="NCBIfam" id="TIGR01356">
    <property type="entry name" value="aroA"/>
    <property type="match status" value="1"/>
</dbReference>
<feature type="binding site" evidence="8">
    <location>
        <position position="712"/>
    </location>
    <ligand>
        <name>phosphoenolpyruvate</name>
        <dbReference type="ChEBI" id="CHEBI:58702"/>
    </ligand>
</feature>
<dbReference type="Gene3D" id="3.65.10.10">
    <property type="entry name" value="Enolpyruvate transferase domain"/>
    <property type="match status" value="2"/>
</dbReference>
<feature type="binding site" evidence="8">
    <location>
        <position position="339"/>
    </location>
    <ligand>
        <name>phosphoenolpyruvate</name>
        <dbReference type="ChEBI" id="CHEBI:58702"/>
    </ligand>
</feature>
<evidence type="ECO:0000256" key="3">
    <source>
        <dbReference type="ARBA" id="ARBA00022605"/>
    </source>
</evidence>
<dbReference type="SUPFAM" id="SSF51735">
    <property type="entry name" value="NAD(P)-binding Rossmann-fold domains"/>
    <property type="match status" value="1"/>
</dbReference>
<organism evidence="10 11">
    <name type="scientific">Microbulbifer salipaludis</name>
    <dbReference type="NCBI Taxonomy" id="187980"/>
    <lineage>
        <taxon>Bacteria</taxon>
        <taxon>Pseudomonadati</taxon>
        <taxon>Pseudomonadota</taxon>
        <taxon>Gammaproteobacteria</taxon>
        <taxon>Cellvibrionales</taxon>
        <taxon>Microbulbiferaceae</taxon>
        <taxon>Microbulbifer</taxon>
    </lineage>
</organism>
<feature type="binding site" evidence="8">
    <location>
        <position position="487"/>
    </location>
    <ligand>
        <name>3-phosphoshikimate</name>
        <dbReference type="ChEBI" id="CHEBI:145989"/>
    </ligand>
</feature>
<evidence type="ECO:0000313" key="11">
    <source>
        <dbReference type="Proteomes" id="UP000664293"/>
    </source>
</evidence>
<keyword evidence="3 8" id="KW-0028">Amino-acid biosynthesis</keyword>
<dbReference type="PROSITE" id="PS00104">
    <property type="entry name" value="EPSP_SYNTHASE_1"/>
    <property type="match status" value="1"/>
</dbReference>
<evidence type="ECO:0000259" key="9">
    <source>
        <dbReference type="PROSITE" id="PS51176"/>
    </source>
</evidence>
<dbReference type="PROSITE" id="PS00885">
    <property type="entry name" value="EPSP_SYNTHASE_2"/>
    <property type="match status" value="1"/>
</dbReference>
<comment type="subcellular location">
    <subcellularLocation>
        <location evidence="8">Cytoplasm</location>
    </subcellularLocation>
</comment>
<dbReference type="InterPro" id="IPR023193">
    <property type="entry name" value="EPSP_synthase_CS"/>
</dbReference>
<feature type="active site" description="Proton acceptor" evidence="8">
    <location>
        <position position="633"/>
    </location>
</feature>
<comment type="catalytic activity">
    <reaction evidence="7">
        <text>3-phosphoshikimate + phosphoenolpyruvate = 5-O-(1-carboxyvinyl)-3-phosphoshikimate + phosphate</text>
        <dbReference type="Rhea" id="RHEA:21256"/>
        <dbReference type="ChEBI" id="CHEBI:43474"/>
        <dbReference type="ChEBI" id="CHEBI:57701"/>
        <dbReference type="ChEBI" id="CHEBI:58702"/>
        <dbReference type="ChEBI" id="CHEBI:145989"/>
        <dbReference type="EC" id="2.5.1.19"/>
    </reaction>
    <physiologicalReaction direction="left-to-right" evidence="7">
        <dbReference type="Rhea" id="RHEA:21257"/>
    </physiologicalReaction>
</comment>
<dbReference type="InterPro" id="IPR046826">
    <property type="entry name" value="PDH_N"/>
</dbReference>
<dbReference type="InterPro" id="IPR046825">
    <property type="entry name" value="PDH_C"/>
</dbReference>
<feature type="binding site" evidence="8">
    <location>
        <position position="440"/>
    </location>
    <ligand>
        <name>phosphoenolpyruvate</name>
        <dbReference type="ChEBI" id="CHEBI:58702"/>
    </ligand>
</feature>
<dbReference type="CDD" id="cd01556">
    <property type="entry name" value="EPSP_synthase"/>
    <property type="match status" value="1"/>
</dbReference>
<dbReference type="Pfam" id="PF20463">
    <property type="entry name" value="PDH_C"/>
    <property type="match status" value="1"/>
</dbReference>
<sequence length="757" mass="79231">MVQAGTGSGQEASEPLIGRLVIVGIGLIGGSLALGLKAASGCREVIGVARRAQTCNQAVALGVVDRAVTDIGEIVGELEVGDVVFVAVPTLAVESIFSQLKDRLPAGVTLTDGASVKGSVIAAARNVWGQVPEFLVPGHPIAGSEQSGVTAARDDLYIAHRIILTPDENTGLAHTRRIQGMWEAVGAEVLSMPVAEHDEVLAATSHLPHVIAYGLVDTLAHDAENENIFRYAAGGFRDFTRIASSDPVMWRDIMLANRDAILKSIDLYTSNLDSLRNAIASGDSEHLMGVFTRAKAARDHFTTMLAKKAYTETMQAKEVTFVAQPGGSVNGDLRVPGDKSMSHRSIMLGSLAEGVTEVEGFLEGEDALATLQSFRDMGVVIEGPVNGRVTIHGVGLHGLQAPPGPLYVGNSGTSMRLLAGLLAGQQFDTVLTGDESLSKRPMNRVANPLREMGAVVETGEEGRPPLKIKGGNSLKAIDYALPMASAQVKSCVLLAGLYADGETSTTEPAPTRDHTERMLSGFGYEVLRDGPRASLKGGGKLTACQIDVPADISSATFFMVAASIAPGSDVLLQHVGINPTRDGAINILRAMGADITLENRREVGGEPVADIRVRYAPLKGINIPEDQVPLAIDEFPAIFVAASCAEGKTVLTGAEELRVKESDRIQAMADGLQILGVDAEPTADGIVIQGKGGNSDGAVFGGGVVDSLGDHRIAMSFAVAALRASADIQILHCANVATSFPNFAELATGAGMKLVVR</sequence>
<accession>A0ABS3E7F3</accession>
<dbReference type="InterPro" id="IPR008927">
    <property type="entry name" value="6-PGluconate_DH-like_C_sf"/>
</dbReference>
<dbReference type="InterPro" id="IPR036968">
    <property type="entry name" value="Enolpyruvate_Tfrase_sf"/>
</dbReference>
<protein>
    <recommendedName>
        <fullName evidence="8">3-phosphoshikimate 1-carboxyvinyltransferase</fullName>
        <ecNumber evidence="8">2.5.1.19</ecNumber>
    </recommendedName>
    <alternativeName>
        <fullName evidence="8">5-enolpyruvylshikimate-3-phosphate synthase</fullName>
        <shortName evidence="8">EPSP synthase</shortName>
        <shortName evidence="8">EPSPS</shortName>
    </alternativeName>
</protein>
<dbReference type="PANTHER" id="PTHR21090">
    <property type="entry name" value="AROM/DEHYDROQUINATE SYNTHASE"/>
    <property type="match status" value="1"/>
</dbReference>
<dbReference type="PANTHER" id="PTHR21090:SF5">
    <property type="entry name" value="PENTAFUNCTIONAL AROM POLYPEPTIDE"/>
    <property type="match status" value="1"/>
</dbReference>
<dbReference type="EMBL" id="JAEKJR010000002">
    <property type="protein sequence ID" value="MBN8431253.1"/>
    <property type="molecule type" value="Genomic_DNA"/>
</dbReference>
<evidence type="ECO:0000256" key="5">
    <source>
        <dbReference type="ARBA" id="ARBA00023002"/>
    </source>
</evidence>
<dbReference type="PROSITE" id="PS51176">
    <property type="entry name" value="PDH_ADH"/>
    <property type="match status" value="1"/>
</dbReference>
<feature type="domain" description="Prephenate/arogenate dehydrogenase" evidence="9">
    <location>
        <begin position="18"/>
        <end position="309"/>
    </location>
</feature>
<dbReference type="Proteomes" id="UP000664293">
    <property type="component" value="Unassembled WGS sequence"/>
</dbReference>
<name>A0ABS3E7F3_9GAMM</name>
<evidence type="ECO:0000256" key="7">
    <source>
        <dbReference type="ARBA" id="ARBA00044633"/>
    </source>
</evidence>
<dbReference type="InterPro" id="IPR013792">
    <property type="entry name" value="RNA3'P_cycl/enolpyr_Trfase_a/b"/>
</dbReference>
<keyword evidence="4 8" id="KW-0808">Transferase</keyword>
<evidence type="ECO:0000256" key="1">
    <source>
        <dbReference type="ARBA" id="ARBA00004811"/>
    </source>
</evidence>
<feature type="binding site" evidence="8">
    <location>
        <position position="485"/>
    </location>
    <ligand>
        <name>3-phosphoshikimate</name>
        <dbReference type="ChEBI" id="CHEBI:145989"/>
    </ligand>
</feature>
<evidence type="ECO:0000256" key="6">
    <source>
        <dbReference type="ARBA" id="ARBA00023141"/>
    </source>
</evidence>
<keyword evidence="6 8" id="KW-0057">Aromatic amino acid biosynthesis</keyword>
<feature type="binding site" evidence="8">
    <location>
        <position position="412"/>
    </location>
    <ligand>
        <name>phosphoenolpyruvate</name>
        <dbReference type="ChEBI" id="CHEBI:58702"/>
    </ligand>
</feature>
<dbReference type="GO" id="GO:0008977">
    <property type="term" value="F:prephenate dehydrogenase (NAD+) activity"/>
    <property type="evidence" value="ECO:0007669"/>
    <property type="project" value="UniProtKB-EC"/>
</dbReference>
<feature type="binding site" evidence="8">
    <location>
        <position position="660"/>
    </location>
    <ligand>
        <name>3-phosphoshikimate</name>
        <dbReference type="ChEBI" id="CHEBI:145989"/>
    </ligand>
</feature>
<dbReference type="Pfam" id="PF02153">
    <property type="entry name" value="PDH_N"/>
    <property type="match status" value="1"/>
</dbReference>